<dbReference type="SMART" id="SM00829">
    <property type="entry name" value="PKS_ER"/>
    <property type="match status" value="1"/>
</dbReference>
<dbReference type="InterPro" id="IPR036291">
    <property type="entry name" value="NAD(P)-bd_dom_sf"/>
</dbReference>
<comment type="caution">
    <text evidence="2">The sequence shown here is derived from an EMBL/GenBank/DDBJ whole genome shotgun (WGS) entry which is preliminary data.</text>
</comment>
<dbReference type="PANTHER" id="PTHR43677">
    <property type="entry name" value="SHORT-CHAIN DEHYDROGENASE/REDUCTASE"/>
    <property type="match status" value="1"/>
</dbReference>
<sequence>MGGQMRAVVVESLDGPTAAVVREVPEPLGAHRRAGGRRVLVEVHAVGLSFIDPLQTRGKYQAGVDAPYICGSEIAGTVLEAPADSWVAPGDRISAIVWQGGMAEQALALDDFMVKIPDDMSYAEGAAIYMNYATAWYALDRANLRPGDTVLVSGAAGGVGTCLLDLGPAFEVSTIALVSSAAKAEMAARAGATHVVRTDGTGGPWLDQVRALTPNGRGVEAFVDQVGADLFLDLVRSLRIGGTGVVVGFAGGSIPEVKVNRLLLRNLTLTGITMDVMETEHPGTLARVRDGVQALLDDGRLRPAIGATYPMEKAADALASLEDRTAVGKVVVTVR</sequence>
<dbReference type="Proteomes" id="UP000780875">
    <property type="component" value="Unassembled WGS sequence"/>
</dbReference>
<dbReference type="Pfam" id="PF00107">
    <property type="entry name" value="ADH_zinc_N"/>
    <property type="match status" value="1"/>
</dbReference>
<proteinExistence type="predicted"/>
<feature type="domain" description="Enoyl reductase (ER)" evidence="1">
    <location>
        <begin position="11"/>
        <end position="332"/>
    </location>
</feature>
<evidence type="ECO:0000313" key="2">
    <source>
        <dbReference type="EMBL" id="MBZ5738381.1"/>
    </source>
</evidence>
<protein>
    <submittedName>
        <fullName evidence="2">NADPH:quinone oxidoreductase family protein</fullName>
    </submittedName>
</protein>
<keyword evidence="3" id="KW-1185">Reference proteome</keyword>
<dbReference type="SUPFAM" id="SSF50129">
    <property type="entry name" value="GroES-like"/>
    <property type="match status" value="1"/>
</dbReference>
<dbReference type="InterPro" id="IPR051397">
    <property type="entry name" value="Zn-ADH-like_protein"/>
</dbReference>
<dbReference type="Gene3D" id="3.40.50.720">
    <property type="entry name" value="NAD(P)-binding Rossmann-like Domain"/>
    <property type="match status" value="1"/>
</dbReference>
<reference evidence="2 3" key="1">
    <citation type="submission" date="2021-09" db="EMBL/GenBank/DDBJ databases">
        <title>Whole genome sequence of Nocardioides sp. GBK3QG-3.</title>
        <authorList>
            <person name="Tuo L."/>
        </authorList>
    </citation>
    <scope>NUCLEOTIDE SEQUENCE [LARGE SCALE GENOMIC DNA]</scope>
    <source>
        <strain evidence="2 3">GBK3QG-3</strain>
    </source>
</reference>
<organism evidence="2 3">
    <name type="scientific">Nocardioides mangrovi</name>
    <dbReference type="NCBI Taxonomy" id="2874580"/>
    <lineage>
        <taxon>Bacteria</taxon>
        <taxon>Bacillati</taxon>
        <taxon>Actinomycetota</taxon>
        <taxon>Actinomycetes</taxon>
        <taxon>Propionibacteriales</taxon>
        <taxon>Nocardioidaceae</taxon>
        <taxon>Nocardioides</taxon>
    </lineage>
</organism>
<dbReference type="EMBL" id="JAIQZJ010000004">
    <property type="protein sequence ID" value="MBZ5738381.1"/>
    <property type="molecule type" value="Genomic_DNA"/>
</dbReference>
<dbReference type="Gene3D" id="3.90.180.10">
    <property type="entry name" value="Medium-chain alcohol dehydrogenases, catalytic domain"/>
    <property type="match status" value="1"/>
</dbReference>
<dbReference type="CDD" id="cd08241">
    <property type="entry name" value="QOR1"/>
    <property type="match status" value="1"/>
</dbReference>
<name>A0ABS7UCE9_9ACTN</name>
<dbReference type="SUPFAM" id="SSF51735">
    <property type="entry name" value="NAD(P)-binding Rossmann-fold domains"/>
    <property type="match status" value="1"/>
</dbReference>
<evidence type="ECO:0000313" key="3">
    <source>
        <dbReference type="Proteomes" id="UP000780875"/>
    </source>
</evidence>
<dbReference type="RefSeq" id="WP_224122753.1">
    <property type="nucleotide sequence ID" value="NZ_JAIQZJ010000004.1"/>
</dbReference>
<evidence type="ECO:0000259" key="1">
    <source>
        <dbReference type="SMART" id="SM00829"/>
    </source>
</evidence>
<dbReference type="InterPro" id="IPR013154">
    <property type="entry name" value="ADH-like_N"/>
</dbReference>
<dbReference type="InterPro" id="IPR013149">
    <property type="entry name" value="ADH-like_C"/>
</dbReference>
<dbReference type="Pfam" id="PF08240">
    <property type="entry name" value="ADH_N"/>
    <property type="match status" value="1"/>
</dbReference>
<accession>A0ABS7UCE9</accession>
<dbReference type="PANTHER" id="PTHR43677:SF4">
    <property type="entry name" value="QUINONE OXIDOREDUCTASE-LIKE PROTEIN 2"/>
    <property type="match status" value="1"/>
</dbReference>
<dbReference type="InterPro" id="IPR011032">
    <property type="entry name" value="GroES-like_sf"/>
</dbReference>
<dbReference type="InterPro" id="IPR020843">
    <property type="entry name" value="ER"/>
</dbReference>
<gene>
    <name evidence="2" type="ORF">K8U61_09425</name>
</gene>